<accession>A0A1F7SKR6</accession>
<protein>
    <recommendedName>
        <fullName evidence="7">Glycosyl transferase family 1 domain-containing protein</fullName>
    </recommendedName>
</protein>
<name>A0A1F7SKR6_9BACT</name>
<reference evidence="5 6" key="1">
    <citation type="journal article" date="2016" name="Nat. Commun.">
        <title>Thousands of microbial genomes shed light on interconnected biogeochemical processes in an aquifer system.</title>
        <authorList>
            <person name="Anantharaman K."/>
            <person name="Brown C.T."/>
            <person name="Hug L.A."/>
            <person name="Sharon I."/>
            <person name="Castelle C.J."/>
            <person name="Probst A.J."/>
            <person name="Thomas B.C."/>
            <person name="Singh A."/>
            <person name="Wilkins M.J."/>
            <person name="Karaoz U."/>
            <person name="Brodie E.L."/>
            <person name="Williams K.H."/>
            <person name="Hubbard S.S."/>
            <person name="Banfield J.F."/>
        </authorList>
    </citation>
    <scope>NUCLEOTIDE SEQUENCE [LARGE SCALE GENOMIC DNA]</scope>
</reference>
<evidence type="ECO:0008006" key="7">
    <source>
        <dbReference type="Google" id="ProtNLM"/>
    </source>
</evidence>
<dbReference type="EMBL" id="MGDI01000013">
    <property type="protein sequence ID" value="OGL54363.1"/>
    <property type="molecule type" value="Genomic_DNA"/>
</dbReference>
<feature type="domain" description="Glycosyltransferase subfamily 4-like N-terminal" evidence="4">
    <location>
        <begin position="25"/>
        <end position="205"/>
    </location>
</feature>
<dbReference type="PANTHER" id="PTHR12526">
    <property type="entry name" value="GLYCOSYLTRANSFERASE"/>
    <property type="match status" value="1"/>
</dbReference>
<dbReference type="PANTHER" id="PTHR12526:SF629">
    <property type="entry name" value="TEICHURONIC ACID BIOSYNTHESIS GLYCOSYLTRANSFERASE TUAH-RELATED"/>
    <property type="match status" value="1"/>
</dbReference>
<dbReference type="Pfam" id="PF13439">
    <property type="entry name" value="Glyco_transf_4"/>
    <property type="match status" value="1"/>
</dbReference>
<evidence type="ECO:0000256" key="1">
    <source>
        <dbReference type="ARBA" id="ARBA00022676"/>
    </source>
</evidence>
<dbReference type="InterPro" id="IPR028098">
    <property type="entry name" value="Glyco_trans_4-like_N"/>
</dbReference>
<proteinExistence type="predicted"/>
<keyword evidence="1" id="KW-0328">Glycosyltransferase</keyword>
<comment type="caution">
    <text evidence="5">The sequence shown here is derived from an EMBL/GenBank/DDBJ whole genome shotgun (WGS) entry which is preliminary data.</text>
</comment>
<evidence type="ECO:0000313" key="6">
    <source>
        <dbReference type="Proteomes" id="UP000178082"/>
    </source>
</evidence>
<sequence>MRADDHSRQKYYVAFLMNGAKPPRGAEYLTLDLITHLRKDTFYPIVIYIEEGEIVSKIKKAGIKTIRVPLSKKITSFYPREAGVSNPVFIISFLWHLLKSGIIIKVIKVLRTNKIQLIYCSDNLSKLIGGICGKITGIKVVAHCHDIFSEKSLYHGSIRIIMKPVYLLFLSKIIAVSERARKYFTLGSKVSQKVITIYNGIDTKRYDPDKIDTSLKKEFEISEEDLTIGSIGTLDQNKGQKYLIEAIERLKADGITNIACLICGTGEDEKYLKELVREKNLTKEVLFLGFRKDIPRVLRILDIMVMTSFAESFSMSIVEAMAMEVPVIGTNVGGIPEVVDDGKTGIIVPPGNIDALCEAIKYLIQNPGIRFQMGKNGRVKVLEKFTIEENVRKTEDVFLSLMVT</sequence>
<dbReference type="Pfam" id="PF00534">
    <property type="entry name" value="Glycos_transf_1"/>
    <property type="match status" value="1"/>
</dbReference>
<keyword evidence="2" id="KW-0808">Transferase</keyword>
<gene>
    <name evidence="5" type="ORF">A3G31_09390</name>
</gene>
<evidence type="ECO:0000259" key="4">
    <source>
        <dbReference type="Pfam" id="PF13439"/>
    </source>
</evidence>
<dbReference type="AlphaFoldDB" id="A0A1F7SKR6"/>
<evidence type="ECO:0000259" key="3">
    <source>
        <dbReference type="Pfam" id="PF00534"/>
    </source>
</evidence>
<dbReference type="InterPro" id="IPR001296">
    <property type="entry name" value="Glyco_trans_1"/>
</dbReference>
<organism evidence="5 6">
    <name type="scientific">Candidatus Schekmanbacteria bacterium RIFCSPLOWO2_12_FULL_38_15</name>
    <dbReference type="NCBI Taxonomy" id="1817883"/>
    <lineage>
        <taxon>Bacteria</taxon>
        <taxon>Candidatus Schekmaniibacteriota</taxon>
    </lineage>
</organism>
<evidence type="ECO:0000256" key="2">
    <source>
        <dbReference type="ARBA" id="ARBA00022679"/>
    </source>
</evidence>
<feature type="domain" description="Glycosyl transferase family 1" evidence="3">
    <location>
        <begin position="215"/>
        <end position="378"/>
    </location>
</feature>
<dbReference type="Gene3D" id="3.40.50.2000">
    <property type="entry name" value="Glycogen Phosphorylase B"/>
    <property type="match status" value="2"/>
</dbReference>
<dbReference type="SUPFAM" id="SSF53756">
    <property type="entry name" value="UDP-Glycosyltransferase/glycogen phosphorylase"/>
    <property type="match status" value="1"/>
</dbReference>
<dbReference type="GO" id="GO:0016757">
    <property type="term" value="F:glycosyltransferase activity"/>
    <property type="evidence" value="ECO:0007669"/>
    <property type="project" value="UniProtKB-KW"/>
</dbReference>
<dbReference type="Proteomes" id="UP000178082">
    <property type="component" value="Unassembled WGS sequence"/>
</dbReference>
<evidence type="ECO:0000313" key="5">
    <source>
        <dbReference type="EMBL" id="OGL54363.1"/>
    </source>
</evidence>
<dbReference type="CDD" id="cd03801">
    <property type="entry name" value="GT4_PimA-like"/>
    <property type="match status" value="1"/>
</dbReference>
<dbReference type="STRING" id="1817883.A3G31_09390"/>